<evidence type="ECO:0000313" key="2">
    <source>
        <dbReference type="EMBL" id="NMH25329.1"/>
    </source>
</evidence>
<dbReference type="RefSeq" id="WP_169523915.1">
    <property type="nucleotide sequence ID" value="NZ_JAAMPT010000206.1"/>
</dbReference>
<dbReference type="PANTHER" id="PTHR22916">
    <property type="entry name" value="GLYCOSYLTRANSFERASE"/>
    <property type="match status" value="1"/>
</dbReference>
<reference evidence="2 3" key="1">
    <citation type="submission" date="2020-02" db="EMBL/GenBank/DDBJ databases">
        <title>Flavobacterium sp. genome.</title>
        <authorList>
            <person name="Jung H.S."/>
            <person name="Baek J.H."/>
            <person name="Jeon C.O."/>
        </authorList>
    </citation>
    <scope>NUCLEOTIDE SEQUENCE [LARGE SCALE GENOMIC DNA]</scope>
    <source>
        <strain evidence="2 3">SE-s27</strain>
    </source>
</reference>
<evidence type="ECO:0000313" key="3">
    <source>
        <dbReference type="Proteomes" id="UP000767947"/>
    </source>
</evidence>
<keyword evidence="3" id="KW-1185">Reference proteome</keyword>
<name>A0ABX1QWX6_9FLAO</name>
<sequence>MNTPLVSIIIPTYNRAHLIGETLNSVLAQTYTHWECIIVDDGSTDNTDEVVGEYVKKDSRFQYHKRDFNKRKGASSCRNIGLELANGEYIQFLDSDDLMDDNKIEVQIDKLIRIEGLCIAFCKWGNFSNINVKKCYDNFKVYNEFDDGYMFFDAMKDSRGFLPIHSYLIKQEIIGKAGCWNEFLTNNDDAEFMVRIISHIEKIIYCEESSVWYRLNGEDNLSLLKDKSRVESSIYSWQLIYGYLKVRYQVNEIPFVESSIQRVYKMVKKNYPELVKDYKHFFYKQIKANDKSRFSIKKLLKNILLFQ</sequence>
<dbReference type="InterPro" id="IPR001173">
    <property type="entry name" value="Glyco_trans_2-like"/>
</dbReference>
<organism evidence="2 3">
    <name type="scientific">Flavobacterium solisilvae</name>
    <dbReference type="NCBI Taxonomy" id="1852019"/>
    <lineage>
        <taxon>Bacteria</taxon>
        <taxon>Pseudomonadati</taxon>
        <taxon>Bacteroidota</taxon>
        <taxon>Flavobacteriia</taxon>
        <taxon>Flavobacteriales</taxon>
        <taxon>Flavobacteriaceae</taxon>
        <taxon>Flavobacterium</taxon>
    </lineage>
</organism>
<feature type="domain" description="Glycosyltransferase 2-like" evidence="1">
    <location>
        <begin position="7"/>
        <end position="116"/>
    </location>
</feature>
<gene>
    <name evidence="2" type="ORF">G6042_08615</name>
</gene>
<protein>
    <submittedName>
        <fullName evidence="2">Glycosyltransferase family 2 protein</fullName>
    </submittedName>
</protein>
<proteinExistence type="predicted"/>
<dbReference type="InterPro" id="IPR029044">
    <property type="entry name" value="Nucleotide-diphossugar_trans"/>
</dbReference>
<comment type="caution">
    <text evidence="2">The sequence shown here is derived from an EMBL/GenBank/DDBJ whole genome shotgun (WGS) entry which is preliminary data.</text>
</comment>
<dbReference type="Proteomes" id="UP000767947">
    <property type="component" value="Unassembled WGS sequence"/>
</dbReference>
<dbReference type="CDD" id="cd00761">
    <property type="entry name" value="Glyco_tranf_GTA_type"/>
    <property type="match status" value="1"/>
</dbReference>
<dbReference type="EMBL" id="JAAMPT010000206">
    <property type="protein sequence ID" value="NMH25329.1"/>
    <property type="molecule type" value="Genomic_DNA"/>
</dbReference>
<dbReference type="PANTHER" id="PTHR22916:SF3">
    <property type="entry name" value="UDP-GLCNAC:BETAGAL BETA-1,3-N-ACETYLGLUCOSAMINYLTRANSFERASE-LIKE PROTEIN 1"/>
    <property type="match status" value="1"/>
</dbReference>
<accession>A0ABX1QWX6</accession>
<dbReference type="Gene3D" id="3.90.550.10">
    <property type="entry name" value="Spore Coat Polysaccharide Biosynthesis Protein SpsA, Chain A"/>
    <property type="match status" value="1"/>
</dbReference>
<dbReference type="SUPFAM" id="SSF53448">
    <property type="entry name" value="Nucleotide-diphospho-sugar transferases"/>
    <property type="match status" value="1"/>
</dbReference>
<dbReference type="Pfam" id="PF00535">
    <property type="entry name" value="Glycos_transf_2"/>
    <property type="match status" value="1"/>
</dbReference>
<evidence type="ECO:0000259" key="1">
    <source>
        <dbReference type="Pfam" id="PF00535"/>
    </source>
</evidence>